<accession>A0A0A9EE41</accession>
<feature type="region of interest" description="Disordered" evidence="1">
    <location>
        <begin position="40"/>
        <end position="62"/>
    </location>
</feature>
<name>A0A0A9EE41_ARUDO</name>
<evidence type="ECO:0000256" key="1">
    <source>
        <dbReference type="SAM" id="MobiDB-lite"/>
    </source>
</evidence>
<dbReference type="AlphaFoldDB" id="A0A0A9EE41"/>
<dbReference type="EMBL" id="GBRH01201795">
    <property type="protein sequence ID" value="JAD96100.1"/>
    <property type="molecule type" value="Transcribed_RNA"/>
</dbReference>
<proteinExistence type="predicted"/>
<reference evidence="2" key="1">
    <citation type="submission" date="2014-09" db="EMBL/GenBank/DDBJ databases">
        <authorList>
            <person name="Magalhaes I.L.F."/>
            <person name="Oliveira U."/>
            <person name="Santos F.R."/>
            <person name="Vidigal T.H.D.A."/>
            <person name="Brescovit A.D."/>
            <person name="Santos A.J."/>
        </authorList>
    </citation>
    <scope>NUCLEOTIDE SEQUENCE</scope>
    <source>
        <tissue evidence="2">Shoot tissue taken approximately 20 cm above the soil surface</tissue>
    </source>
</reference>
<protein>
    <submittedName>
        <fullName evidence="2">Uncharacterized protein</fullName>
    </submittedName>
</protein>
<organism evidence="2">
    <name type="scientific">Arundo donax</name>
    <name type="common">Giant reed</name>
    <name type="synonym">Donax arundinaceus</name>
    <dbReference type="NCBI Taxonomy" id="35708"/>
    <lineage>
        <taxon>Eukaryota</taxon>
        <taxon>Viridiplantae</taxon>
        <taxon>Streptophyta</taxon>
        <taxon>Embryophyta</taxon>
        <taxon>Tracheophyta</taxon>
        <taxon>Spermatophyta</taxon>
        <taxon>Magnoliopsida</taxon>
        <taxon>Liliopsida</taxon>
        <taxon>Poales</taxon>
        <taxon>Poaceae</taxon>
        <taxon>PACMAD clade</taxon>
        <taxon>Arundinoideae</taxon>
        <taxon>Arundineae</taxon>
        <taxon>Arundo</taxon>
    </lineage>
</organism>
<reference evidence="2" key="2">
    <citation type="journal article" date="2015" name="Data Brief">
        <title>Shoot transcriptome of the giant reed, Arundo donax.</title>
        <authorList>
            <person name="Barrero R.A."/>
            <person name="Guerrero F.D."/>
            <person name="Moolhuijzen P."/>
            <person name="Goolsby J.A."/>
            <person name="Tidwell J."/>
            <person name="Bellgard S.E."/>
            <person name="Bellgard M.I."/>
        </authorList>
    </citation>
    <scope>NUCLEOTIDE SEQUENCE</scope>
    <source>
        <tissue evidence="2">Shoot tissue taken approximately 20 cm above the soil surface</tissue>
    </source>
</reference>
<sequence length="62" mass="6797">MISFPCLLYAPVCLRLHPNDNQFVQPSVQRQKLDLLISSPPRLSPAMPSGGRRLVQDGLAPG</sequence>
<evidence type="ECO:0000313" key="2">
    <source>
        <dbReference type="EMBL" id="JAD96100.1"/>
    </source>
</evidence>